<reference evidence="2 3" key="1">
    <citation type="journal article" date="2021" name="bioRxiv">
        <title>The Gossypium anomalum genome as a resource for cotton improvement and evolutionary analysis of hybrid incompatibility.</title>
        <authorList>
            <person name="Grover C.E."/>
            <person name="Yuan D."/>
            <person name="Arick M.A."/>
            <person name="Miller E.R."/>
            <person name="Hu G."/>
            <person name="Peterson D.G."/>
            <person name="Wendel J.F."/>
            <person name="Udall J.A."/>
        </authorList>
    </citation>
    <scope>NUCLEOTIDE SEQUENCE [LARGE SCALE GENOMIC DNA]</scope>
    <source>
        <strain evidence="2">JFW-Udall</strain>
        <tissue evidence="2">Leaf</tissue>
    </source>
</reference>
<dbReference type="SUPFAM" id="SSF56672">
    <property type="entry name" value="DNA/RNA polymerases"/>
    <property type="match status" value="1"/>
</dbReference>
<organism evidence="2 3">
    <name type="scientific">Gossypium anomalum</name>
    <dbReference type="NCBI Taxonomy" id="47600"/>
    <lineage>
        <taxon>Eukaryota</taxon>
        <taxon>Viridiplantae</taxon>
        <taxon>Streptophyta</taxon>
        <taxon>Embryophyta</taxon>
        <taxon>Tracheophyta</taxon>
        <taxon>Spermatophyta</taxon>
        <taxon>Magnoliopsida</taxon>
        <taxon>eudicotyledons</taxon>
        <taxon>Gunneridae</taxon>
        <taxon>Pentapetalae</taxon>
        <taxon>rosids</taxon>
        <taxon>malvids</taxon>
        <taxon>Malvales</taxon>
        <taxon>Malvaceae</taxon>
        <taxon>Malvoideae</taxon>
        <taxon>Gossypium</taxon>
    </lineage>
</organism>
<dbReference type="Proteomes" id="UP000701853">
    <property type="component" value="Chromosome 13"/>
</dbReference>
<evidence type="ECO:0000313" key="2">
    <source>
        <dbReference type="EMBL" id="KAG8473191.1"/>
    </source>
</evidence>
<keyword evidence="3" id="KW-1185">Reference proteome</keyword>
<dbReference type="Pfam" id="PF17919">
    <property type="entry name" value="RT_RNaseH_2"/>
    <property type="match status" value="1"/>
</dbReference>
<name>A0A8J5Y348_9ROSI</name>
<dbReference type="OrthoDB" id="1938712at2759"/>
<proteinExistence type="predicted"/>
<gene>
    <name evidence="2" type="ORF">CXB51_035219</name>
</gene>
<accession>A0A8J5Y348</accession>
<dbReference type="InterPro" id="IPR043502">
    <property type="entry name" value="DNA/RNA_pol_sf"/>
</dbReference>
<evidence type="ECO:0000313" key="3">
    <source>
        <dbReference type="Proteomes" id="UP000701853"/>
    </source>
</evidence>
<feature type="domain" description="Reverse transcriptase/retrotransposon-derived protein RNase H-like" evidence="1">
    <location>
        <begin position="62"/>
        <end position="131"/>
    </location>
</feature>
<dbReference type="InterPro" id="IPR041577">
    <property type="entry name" value="RT_RNaseH_2"/>
</dbReference>
<dbReference type="PANTHER" id="PTHR34072:SF52">
    <property type="entry name" value="RIBONUCLEASE H"/>
    <property type="match status" value="1"/>
</dbReference>
<dbReference type="PANTHER" id="PTHR34072">
    <property type="entry name" value="ENZYMATIC POLYPROTEIN-RELATED"/>
    <property type="match status" value="1"/>
</dbReference>
<sequence>MPFGLTNAPAAFMDLMNQLYAKLSKCEFWWCEVTFLRHVVYVEGIRVDPRKIKAVLDWKQPKNLKSVLTRALVLIQPESDKEFVVYSDASRVSLGFVLIQDGNVVAYASRQLKTYEGNYLTHDLELATVDCTIEYHPGKANVVVDALSRRAMTDLRVMFGRLSLFDNGSLLAELQVKPAWIDQIPDKQLGDESLSLQFSQVESGSTLDFGLNNDRVLCFRERICVPNDSNLRQSILREAHSNPYVMHPSGNKMYRDLRELY</sequence>
<dbReference type="AlphaFoldDB" id="A0A8J5Y348"/>
<evidence type="ECO:0000259" key="1">
    <source>
        <dbReference type="Pfam" id="PF17919"/>
    </source>
</evidence>
<protein>
    <recommendedName>
        <fullName evidence="1">Reverse transcriptase/retrotransposon-derived protein RNase H-like domain-containing protein</fullName>
    </recommendedName>
</protein>
<comment type="caution">
    <text evidence="2">The sequence shown here is derived from an EMBL/GenBank/DDBJ whole genome shotgun (WGS) entry which is preliminary data.</text>
</comment>
<dbReference type="EMBL" id="JAHUZN010000013">
    <property type="protein sequence ID" value="KAG8473191.1"/>
    <property type="molecule type" value="Genomic_DNA"/>
</dbReference>